<name>A0A4R8G9M2_9RHOB</name>
<sequence>MQGAMFGVSRPTLHRWLKEAGAAITSFKRGNIRLIPEALKDRLEARSQ</sequence>
<gene>
    <name evidence="1" type="ORF">EV657_101319</name>
</gene>
<evidence type="ECO:0000313" key="1">
    <source>
        <dbReference type="EMBL" id="TDX33889.1"/>
    </source>
</evidence>
<reference evidence="1 2" key="1">
    <citation type="submission" date="2019-03" db="EMBL/GenBank/DDBJ databases">
        <title>Genomic Encyclopedia of Type Strains, Phase IV (KMG-IV): sequencing the most valuable type-strain genomes for metagenomic binning, comparative biology and taxonomic classification.</title>
        <authorList>
            <person name="Goeker M."/>
        </authorList>
    </citation>
    <scope>NUCLEOTIDE SEQUENCE [LARGE SCALE GENOMIC DNA]</scope>
    <source>
        <strain evidence="1 2">JA181</strain>
    </source>
</reference>
<dbReference type="Proteomes" id="UP000295484">
    <property type="component" value="Unassembled WGS sequence"/>
</dbReference>
<protein>
    <submittedName>
        <fullName evidence="1">Uncharacterized protein</fullName>
    </submittedName>
</protein>
<dbReference type="AlphaFoldDB" id="A0A4R8G9M2"/>
<comment type="caution">
    <text evidence="1">The sequence shown here is derived from an EMBL/GenBank/DDBJ whole genome shotgun (WGS) entry which is preliminary data.</text>
</comment>
<evidence type="ECO:0000313" key="2">
    <source>
        <dbReference type="Proteomes" id="UP000295484"/>
    </source>
</evidence>
<accession>A0A4R8G9M2</accession>
<organism evidence="1 2">
    <name type="scientific">Rhodovulum visakhapatnamense</name>
    <dbReference type="NCBI Taxonomy" id="364297"/>
    <lineage>
        <taxon>Bacteria</taxon>
        <taxon>Pseudomonadati</taxon>
        <taxon>Pseudomonadota</taxon>
        <taxon>Alphaproteobacteria</taxon>
        <taxon>Rhodobacterales</taxon>
        <taxon>Paracoccaceae</taxon>
        <taxon>Rhodovulum</taxon>
    </lineage>
</organism>
<proteinExistence type="predicted"/>
<dbReference type="EMBL" id="SOEB01000001">
    <property type="protein sequence ID" value="TDX33889.1"/>
    <property type="molecule type" value="Genomic_DNA"/>
</dbReference>